<gene>
    <name evidence="4" type="ORF">PIL02S_06808</name>
</gene>
<dbReference type="AlphaFoldDB" id="A0A2W0C0L4"/>
<evidence type="ECO:0000313" key="5">
    <source>
        <dbReference type="Proteomes" id="UP000247459"/>
    </source>
</evidence>
<accession>A0A2W0C0L4</accession>
<dbReference type="SUPFAM" id="SSF55729">
    <property type="entry name" value="Acyl-CoA N-acyltransferases (Nat)"/>
    <property type="match status" value="1"/>
</dbReference>
<evidence type="ECO:0000256" key="2">
    <source>
        <dbReference type="ARBA" id="ARBA00023315"/>
    </source>
</evidence>
<dbReference type="CDD" id="cd04301">
    <property type="entry name" value="NAT_SF"/>
    <property type="match status" value="1"/>
</dbReference>
<dbReference type="Proteomes" id="UP000247459">
    <property type="component" value="Unassembled WGS sequence"/>
</dbReference>
<organism evidence="4 5">
    <name type="scientific">Paenibacillus illinoisensis</name>
    <dbReference type="NCBI Taxonomy" id="59845"/>
    <lineage>
        <taxon>Bacteria</taxon>
        <taxon>Bacillati</taxon>
        <taxon>Bacillota</taxon>
        <taxon>Bacilli</taxon>
        <taxon>Bacillales</taxon>
        <taxon>Paenibacillaceae</taxon>
        <taxon>Paenibacillus</taxon>
    </lineage>
</organism>
<dbReference type="PANTHER" id="PTHR43420">
    <property type="entry name" value="ACETYLTRANSFERASE"/>
    <property type="match status" value="1"/>
</dbReference>
<keyword evidence="2 4" id="KW-0012">Acyltransferase</keyword>
<name>A0A2W0C0L4_9BACL</name>
<protein>
    <recommendedName>
        <fullName evidence="3">N-acetyltransferase domain-containing protein</fullName>
    </recommendedName>
</protein>
<dbReference type="PROSITE" id="PS51186">
    <property type="entry name" value="GNAT"/>
    <property type="match status" value="1"/>
</dbReference>
<comment type="caution">
    <text evidence="4">The sequence shown here is derived from an EMBL/GenBank/DDBJ whole genome shotgun (WGS) entry which is preliminary data.</text>
</comment>
<dbReference type="InterPro" id="IPR016181">
    <property type="entry name" value="Acyl_CoA_acyltransferase"/>
</dbReference>
<dbReference type="Pfam" id="PF00583">
    <property type="entry name" value="Acetyltransf_1"/>
    <property type="match status" value="1"/>
</dbReference>
<dbReference type="GO" id="GO:0016747">
    <property type="term" value="F:acyltransferase activity, transferring groups other than amino-acyl groups"/>
    <property type="evidence" value="ECO:0007669"/>
    <property type="project" value="InterPro"/>
</dbReference>
<reference evidence="4 5" key="1">
    <citation type="submission" date="2018-01" db="EMBL/GenBank/DDBJ databases">
        <title>Genome sequence of the PGP bacterium Paenibacillus illinoisensis E3.</title>
        <authorList>
            <person name="Rolli E."/>
            <person name="Marasco R."/>
            <person name="Bessem C."/>
            <person name="Michoud G."/>
            <person name="Gaiarsa S."/>
            <person name="Borin S."/>
            <person name="Daffonchio D."/>
        </authorList>
    </citation>
    <scope>NUCLEOTIDE SEQUENCE [LARGE SCALE GENOMIC DNA]</scope>
    <source>
        <strain evidence="4 5">E3</strain>
    </source>
</reference>
<sequence length="211" mass="23922">MIIHPVVQMERMKEGQQASVSQLLFQGFCSKFGANLNNAQMMMLFETCLSLDEQRGRSERIVAMKGDAILGSLCLQFKARSGELRSSTTLTDLLPLWKGIQDVGWRKALGFALRLACLSHRPVRGEMYIADITVHEGFRGTGVGRAMLEWALREAVARPGVRYVSLHVSGSNLGAKRLYERMGFRTLEVQRSSFMMWLFDDPDWNYMIHKG</sequence>
<evidence type="ECO:0000256" key="1">
    <source>
        <dbReference type="ARBA" id="ARBA00022679"/>
    </source>
</evidence>
<evidence type="ECO:0000259" key="3">
    <source>
        <dbReference type="PROSITE" id="PS51186"/>
    </source>
</evidence>
<feature type="domain" description="N-acetyltransferase" evidence="3">
    <location>
        <begin position="116"/>
        <end position="211"/>
    </location>
</feature>
<dbReference type="OrthoDB" id="5319888at2"/>
<dbReference type="PANTHER" id="PTHR43420:SF47">
    <property type="entry name" value="N-ACETYLTRANSFERASE DOMAIN-CONTAINING PROTEIN"/>
    <property type="match status" value="1"/>
</dbReference>
<dbReference type="InterPro" id="IPR050680">
    <property type="entry name" value="YpeA/RimI_acetyltransf"/>
</dbReference>
<proteinExistence type="predicted"/>
<dbReference type="InterPro" id="IPR000182">
    <property type="entry name" value="GNAT_dom"/>
</dbReference>
<keyword evidence="1 4" id="KW-0808">Transferase</keyword>
<evidence type="ECO:0000313" key="4">
    <source>
        <dbReference type="EMBL" id="PYY25214.1"/>
    </source>
</evidence>
<dbReference type="Gene3D" id="3.40.630.30">
    <property type="match status" value="1"/>
</dbReference>
<dbReference type="EMBL" id="PRLG01000039">
    <property type="protein sequence ID" value="PYY25214.1"/>
    <property type="molecule type" value="Genomic_DNA"/>
</dbReference>
<dbReference type="RefSeq" id="WP_110823049.1">
    <property type="nucleotide sequence ID" value="NZ_PRLG01000039.1"/>
</dbReference>